<dbReference type="EMBL" id="JBIYXZ010002084">
    <property type="protein sequence ID" value="KAL3047792.1"/>
    <property type="molecule type" value="Genomic_DNA"/>
</dbReference>
<dbReference type="Gene3D" id="3.30.505.10">
    <property type="entry name" value="SH2 domain"/>
    <property type="match status" value="1"/>
</dbReference>
<dbReference type="AlphaFoldDB" id="A0ABD2G1J4"/>
<name>A0ABD2G1J4_PAGBO</name>
<feature type="compositionally biased region" description="Basic and acidic residues" evidence="3">
    <location>
        <begin position="299"/>
        <end position="319"/>
    </location>
</feature>
<dbReference type="Proteomes" id="UP001619887">
    <property type="component" value="Unassembled WGS sequence"/>
</dbReference>
<feature type="compositionally biased region" description="Polar residues" evidence="3">
    <location>
        <begin position="150"/>
        <end position="160"/>
    </location>
</feature>
<feature type="domain" description="SH2" evidence="4">
    <location>
        <begin position="29"/>
        <end position="120"/>
    </location>
</feature>
<sequence>MMESQHESLVWFKESQVGTVIRNGVVPEWFHGIISRNMSEELLMSRRRGYFLIRVSESRIGYTLSYRADDRCRHFMIDALEDGQYIIVGEDLRHRGLQELIDFHRRTPIMPFSEVLTVACGQRSNHKSDYAELLFSPKPVNTHIGWMENNSKHPSSTLPTSEEEIPPALPHRDTMRNSAVLSPNRLYPNLSEDHPFITPPLPASDLQSVTRKEIGQPSVPPAPGGPRPKPLPSSEGEPGLHQNSFCTWDPPRSHSHSTPHERHHAVCKDSGSKAVSRLQPEEPEEEIPKDRQTVAGESRGGEEWSHGERVPGDHREARC</sequence>
<evidence type="ECO:0000256" key="1">
    <source>
        <dbReference type="ARBA" id="ARBA00022999"/>
    </source>
</evidence>
<feature type="region of interest" description="Disordered" evidence="3">
    <location>
        <begin position="150"/>
        <end position="174"/>
    </location>
</feature>
<reference evidence="5 6" key="1">
    <citation type="journal article" date="2022" name="G3 (Bethesda)">
        <title>Evaluating Illumina-, Nanopore-, and PacBio-based genome assembly strategies with the bald notothen, Trematomus borchgrevinki.</title>
        <authorList>
            <person name="Rayamajhi N."/>
            <person name="Cheng C.C."/>
            <person name="Catchen J.M."/>
        </authorList>
    </citation>
    <scope>NUCLEOTIDE SEQUENCE [LARGE SCALE GENOMIC DNA]</scope>
    <source>
        <strain evidence="5">AGRC-2024</strain>
    </source>
</reference>
<accession>A0ABD2G1J4</accession>
<keyword evidence="6" id="KW-1185">Reference proteome</keyword>
<dbReference type="Pfam" id="PF00017">
    <property type="entry name" value="SH2"/>
    <property type="match status" value="1"/>
</dbReference>
<dbReference type="PROSITE" id="PS50001">
    <property type="entry name" value="SH2"/>
    <property type="match status" value="1"/>
</dbReference>
<evidence type="ECO:0000256" key="2">
    <source>
        <dbReference type="PROSITE-ProRule" id="PRU00191"/>
    </source>
</evidence>
<dbReference type="SUPFAM" id="SSF55550">
    <property type="entry name" value="SH2 domain"/>
    <property type="match status" value="1"/>
</dbReference>
<proteinExistence type="predicted"/>
<dbReference type="SMART" id="SM00252">
    <property type="entry name" value="SH2"/>
    <property type="match status" value="1"/>
</dbReference>
<evidence type="ECO:0000313" key="6">
    <source>
        <dbReference type="Proteomes" id="UP001619887"/>
    </source>
</evidence>
<reference evidence="5 6" key="2">
    <citation type="journal article" date="2024" name="G3 (Bethesda)">
        <title>The genome of the cryopelagic Antarctic bald notothen, Trematomus borchgrevinki.</title>
        <authorList>
            <person name="Rayamajhi N."/>
            <person name="Rivera-Colon A.G."/>
            <person name="Minhas B.F."/>
            <person name="Cheng C.C."/>
            <person name="Catchen J.M."/>
        </authorList>
    </citation>
    <scope>NUCLEOTIDE SEQUENCE [LARGE SCALE GENOMIC DNA]</scope>
    <source>
        <strain evidence="5">AGRC-2024</strain>
    </source>
</reference>
<dbReference type="PANTHER" id="PTHR14388:SF3">
    <property type="entry name" value="HEMATOPOIETIC SH2 DOMAIN-CONTAINING PROTEIN"/>
    <property type="match status" value="1"/>
</dbReference>
<dbReference type="PRINTS" id="PR00401">
    <property type="entry name" value="SH2DOMAIN"/>
</dbReference>
<evidence type="ECO:0000313" key="5">
    <source>
        <dbReference type="EMBL" id="KAL3047792.1"/>
    </source>
</evidence>
<organism evidence="5 6">
    <name type="scientific">Pagothenia borchgrevinki</name>
    <name type="common">Bald rockcod</name>
    <name type="synonym">Trematomus borchgrevinki</name>
    <dbReference type="NCBI Taxonomy" id="8213"/>
    <lineage>
        <taxon>Eukaryota</taxon>
        <taxon>Metazoa</taxon>
        <taxon>Chordata</taxon>
        <taxon>Craniata</taxon>
        <taxon>Vertebrata</taxon>
        <taxon>Euteleostomi</taxon>
        <taxon>Actinopterygii</taxon>
        <taxon>Neopterygii</taxon>
        <taxon>Teleostei</taxon>
        <taxon>Neoteleostei</taxon>
        <taxon>Acanthomorphata</taxon>
        <taxon>Eupercaria</taxon>
        <taxon>Perciformes</taxon>
        <taxon>Notothenioidei</taxon>
        <taxon>Nototheniidae</taxon>
        <taxon>Pagothenia</taxon>
    </lineage>
</organism>
<feature type="compositionally biased region" description="Basic and acidic residues" evidence="3">
    <location>
        <begin position="258"/>
        <end position="271"/>
    </location>
</feature>
<evidence type="ECO:0000259" key="4">
    <source>
        <dbReference type="PROSITE" id="PS50001"/>
    </source>
</evidence>
<protein>
    <recommendedName>
        <fullName evidence="4">SH2 domain-containing protein</fullName>
    </recommendedName>
</protein>
<comment type="caution">
    <text evidence="5">The sequence shown here is derived from an EMBL/GenBank/DDBJ whole genome shotgun (WGS) entry which is preliminary data.</text>
</comment>
<dbReference type="InterPro" id="IPR000980">
    <property type="entry name" value="SH2"/>
</dbReference>
<keyword evidence="1 2" id="KW-0727">SH2 domain</keyword>
<feature type="region of interest" description="Disordered" evidence="3">
    <location>
        <begin position="209"/>
        <end position="319"/>
    </location>
</feature>
<evidence type="ECO:0000256" key="3">
    <source>
        <dbReference type="SAM" id="MobiDB-lite"/>
    </source>
</evidence>
<dbReference type="PANTHER" id="PTHR14388">
    <property type="entry name" value="T CELL-SPECIFIC ADAPTER PROTEIN TSAD"/>
    <property type="match status" value="1"/>
</dbReference>
<gene>
    <name evidence="5" type="ORF">OYC64_021879</name>
</gene>
<feature type="compositionally biased region" description="Pro residues" evidence="3">
    <location>
        <begin position="218"/>
        <end position="231"/>
    </location>
</feature>
<dbReference type="InterPro" id="IPR036860">
    <property type="entry name" value="SH2_dom_sf"/>
</dbReference>